<dbReference type="GO" id="GO:0006253">
    <property type="term" value="P:dCTP catabolic process"/>
    <property type="evidence" value="ECO:0007669"/>
    <property type="project" value="UniProtKB-UniRule"/>
</dbReference>
<comment type="caution">
    <text evidence="15">The sequence shown here is derived from an EMBL/GenBank/DDBJ whole genome shotgun (WGS) entry which is preliminary data.</text>
</comment>
<feature type="compositionally biased region" description="Polar residues" evidence="14">
    <location>
        <begin position="14"/>
        <end position="24"/>
    </location>
</feature>
<accession>A0A0P7WZ07</accession>
<dbReference type="GO" id="GO:0000287">
    <property type="term" value="F:magnesium ion binding"/>
    <property type="evidence" value="ECO:0007669"/>
    <property type="project" value="UniProtKB-UniRule"/>
</dbReference>
<dbReference type="GO" id="GO:0047840">
    <property type="term" value="F:dCTP diphosphatase activity"/>
    <property type="evidence" value="ECO:0007669"/>
    <property type="project" value="UniProtKB-UniRule"/>
</dbReference>
<dbReference type="InterPro" id="IPR052555">
    <property type="entry name" value="dCTP_Pyrophosphatase"/>
</dbReference>
<dbReference type="SUPFAM" id="SSF101386">
    <property type="entry name" value="all-alpha NTP pyrophosphatases"/>
    <property type="match status" value="1"/>
</dbReference>
<evidence type="ECO:0000256" key="2">
    <source>
        <dbReference type="ARBA" id="ARBA00004514"/>
    </source>
</evidence>
<comment type="subcellular location">
    <subcellularLocation>
        <location evidence="2 13">Cytoplasm</location>
        <location evidence="2 13">Cytosol</location>
    </subcellularLocation>
</comment>
<protein>
    <recommendedName>
        <fullName evidence="12 13">dCTP pyrophosphatase 1</fullName>
        <ecNumber evidence="11 13">3.6.1.12</ecNumber>
    </recommendedName>
</protein>
<evidence type="ECO:0000256" key="14">
    <source>
        <dbReference type="SAM" id="MobiDB-lite"/>
    </source>
</evidence>
<dbReference type="GO" id="GO:0005829">
    <property type="term" value="C:cytosol"/>
    <property type="evidence" value="ECO:0007669"/>
    <property type="project" value="UniProtKB-SubCell"/>
</dbReference>
<dbReference type="FunFam" id="1.10.287.1080:FF:000004">
    <property type="entry name" value="dCTP pyrophosphatase 1"/>
    <property type="match status" value="1"/>
</dbReference>
<keyword evidence="8 13" id="KW-0460">Magnesium</keyword>
<keyword evidence="5" id="KW-0597">Phosphoprotein</keyword>
<feature type="compositionally biased region" description="Basic and acidic residues" evidence="14">
    <location>
        <begin position="26"/>
        <end position="35"/>
    </location>
</feature>
<dbReference type="EMBL" id="JARO02005184">
    <property type="protein sequence ID" value="KPP67195.1"/>
    <property type="molecule type" value="Genomic_DNA"/>
</dbReference>
<reference evidence="15 16" key="1">
    <citation type="submission" date="2015-08" db="EMBL/GenBank/DDBJ databases">
        <title>The genome of the Asian arowana (Scleropages formosus).</title>
        <authorList>
            <person name="Tan M.H."/>
            <person name="Gan H.M."/>
            <person name="Croft L.J."/>
            <person name="Austin C.M."/>
        </authorList>
    </citation>
    <scope>NUCLEOTIDE SEQUENCE [LARGE SCALE GENOMIC DNA]</scope>
    <source>
        <strain evidence="15">Aro1</strain>
    </source>
</reference>
<dbReference type="GO" id="GO:0042802">
    <property type="term" value="F:identical protein binding"/>
    <property type="evidence" value="ECO:0007669"/>
    <property type="project" value="UniProtKB-ARBA"/>
</dbReference>
<dbReference type="Proteomes" id="UP000034805">
    <property type="component" value="Unassembled WGS sequence"/>
</dbReference>
<comment type="catalytic activity">
    <reaction evidence="9 13">
        <text>dCTP + H2O = dCMP + diphosphate + H(+)</text>
        <dbReference type="Rhea" id="RHEA:22636"/>
        <dbReference type="ChEBI" id="CHEBI:15377"/>
        <dbReference type="ChEBI" id="CHEBI:15378"/>
        <dbReference type="ChEBI" id="CHEBI:33019"/>
        <dbReference type="ChEBI" id="CHEBI:57566"/>
        <dbReference type="ChEBI" id="CHEBI:61481"/>
        <dbReference type="EC" id="3.6.1.12"/>
    </reaction>
</comment>
<evidence type="ECO:0000256" key="3">
    <source>
        <dbReference type="ARBA" id="ARBA00011881"/>
    </source>
</evidence>
<dbReference type="InterPro" id="IPR025984">
    <property type="entry name" value="DCTPP"/>
</dbReference>
<dbReference type="STRING" id="113540.ENSSFOP00015067806"/>
<organism evidence="15 16">
    <name type="scientific">Scleropages formosus</name>
    <name type="common">Asian bonytongue</name>
    <name type="synonym">Osteoglossum formosum</name>
    <dbReference type="NCBI Taxonomy" id="113540"/>
    <lineage>
        <taxon>Eukaryota</taxon>
        <taxon>Metazoa</taxon>
        <taxon>Chordata</taxon>
        <taxon>Craniata</taxon>
        <taxon>Vertebrata</taxon>
        <taxon>Euteleostomi</taxon>
        <taxon>Actinopterygii</taxon>
        <taxon>Neopterygii</taxon>
        <taxon>Teleostei</taxon>
        <taxon>Osteoglossocephala</taxon>
        <taxon>Osteoglossomorpha</taxon>
        <taxon>Osteoglossiformes</taxon>
        <taxon>Osteoglossidae</taxon>
        <taxon>Scleropages</taxon>
    </lineage>
</organism>
<dbReference type="EC" id="3.6.1.12" evidence="11 13"/>
<comment type="subunit">
    <text evidence="3 13">Homotetramer.</text>
</comment>
<dbReference type="AlphaFoldDB" id="A0A0P7WZ07"/>
<evidence type="ECO:0000256" key="10">
    <source>
        <dbReference type="ARBA" id="ARBA00058235"/>
    </source>
</evidence>
<dbReference type="PANTHER" id="PTHR46523">
    <property type="entry name" value="DCTP PYROPHOSPHATASE 1"/>
    <property type="match status" value="1"/>
</dbReference>
<dbReference type="PANTHER" id="PTHR46523:SF1">
    <property type="entry name" value="DCTP PYROPHOSPHATASE 1"/>
    <property type="match status" value="1"/>
</dbReference>
<evidence type="ECO:0000256" key="4">
    <source>
        <dbReference type="ARBA" id="ARBA00022490"/>
    </source>
</evidence>
<sequence>MSENAEKTEHVAQLSGSSVVNGSEPSADRGLRVTKTEGGQQPFSFSAEPSMEEIRRLQGEFTAERDWNQFHQPRSLLLALVGEVGELAELFQWRADAAEGLPGWTEAERERLEHELSDVLIYLLELAEKCRVDLPRAALRKMALNRAKYPASRVRGSARKYTEYED</sequence>
<evidence type="ECO:0000256" key="8">
    <source>
        <dbReference type="ARBA" id="ARBA00022842"/>
    </source>
</evidence>
<evidence type="ECO:0000256" key="11">
    <source>
        <dbReference type="ARBA" id="ARBA00066457"/>
    </source>
</evidence>
<evidence type="ECO:0000256" key="13">
    <source>
        <dbReference type="PIRNR" id="PIRNR029826"/>
    </source>
</evidence>
<dbReference type="Pfam" id="PF12643">
    <property type="entry name" value="MazG-like"/>
    <property type="match status" value="1"/>
</dbReference>
<feature type="compositionally biased region" description="Basic and acidic residues" evidence="14">
    <location>
        <begin position="1"/>
        <end position="10"/>
    </location>
</feature>
<evidence type="ECO:0000256" key="1">
    <source>
        <dbReference type="ARBA" id="ARBA00001946"/>
    </source>
</evidence>
<dbReference type="Gene3D" id="1.10.287.1080">
    <property type="entry name" value="MazG-like"/>
    <property type="match status" value="1"/>
</dbReference>
<evidence type="ECO:0000256" key="6">
    <source>
        <dbReference type="ARBA" id="ARBA00022723"/>
    </source>
</evidence>
<evidence type="ECO:0000313" key="16">
    <source>
        <dbReference type="Proteomes" id="UP000034805"/>
    </source>
</evidence>
<evidence type="ECO:0000256" key="12">
    <source>
        <dbReference type="ARBA" id="ARBA00070266"/>
    </source>
</evidence>
<evidence type="ECO:0000256" key="9">
    <source>
        <dbReference type="ARBA" id="ARBA00050236"/>
    </source>
</evidence>
<keyword evidence="4 13" id="KW-0963">Cytoplasm</keyword>
<comment type="cofactor">
    <cofactor evidence="1 13">
        <name>Mg(2+)</name>
        <dbReference type="ChEBI" id="CHEBI:18420"/>
    </cofactor>
</comment>
<keyword evidence="6 13" id="KW-0479">Metal-binding</keyword>
<name>A0A0P7WZ07_SCLFO</name>
<gene>
    <name evidence="15" type="ORF">Z043_114235</name>
</gene>
<proteinExistence type="predicted"/>
<evidence type="ECO:0000256" key="7">
    <source>
        <dbReference type="ARBA" id="ARBA00022801"/>
    </source>
</evidence>
<dbReference type="GO" id="GO:0042262">
    <property type="term" value="P:DNA protection"/>
    <property type="evidence" value="ECO:0007669"/>
    <property type="project" value="UniProtKB-UniRule"/>
</dbReference>
<evidence type="ECO:0000313" key="15">
    <source>
        <dbReference type="EMBL" id="KPP67195.1"/>
    </source>
</evidence>
<feature type="region of interest" description="Disordered" evidence="14">
    <location>
        <begin position="1"/>
        <end position="49"/>
    </location>
</feature>
<keyword evidence="7 13" id="KW-0378">Hydrolase</keyword>
<dbReference type="CDD" id="cd11537">
    <property type="entry name" value="NTP-PPase_RS21-C6_like"/>
    <property type="match status" value="1"/>
</dbReference>
<evidence type="ECO:0000256" key="5">
    <source>
        <dbReference type="ARBA" id="ARBA00022553"/>
    </source>
</evidence>
<comment type="function">
    <text evidence="10 13">Hydrolyzes deoxynucleoside triphosphates (dNTPs) to the corresponding nucleoside monophosphates. Has a strong preference for dCTP and its analogs including 5-iodo-dCTP and 5-methyl-dCTP for which it may even have a higher efficiency. May protect DNA or RNA against the incorporation of these genotoxic nucleotide analogs through their catabolism.</text>
</comment>